<gene>
    <name evidence="3" type="ORF">VN97_g9681</name>
</gene>
<dbReference type="PROSITE" id="PS50235">
    <property type="entry name" value="USP_3"/>
    <property type="match status" value="1"/>
</dbReference>
<dbReference type="CDD" id="cd02257">
    <property type="entry name" value="Peptidase_C19"/>
    <property type="match status" value="1"/>
</dbReference>
<dbReference type="GO" id="GO:0016579">
    <property type="term" value="P:protein deubiquitination"/>
    <property type="evidence" value="ECO:0007669"/>
    <property type="project" value="InterPro"/>
</dbReference>
<dbReference type="GO" id="GO:0004843">
    <property type="term" value="F:cysteine-type deubiquitinase activity"/>
    <property type="evidence" value="ECO:0007669"/>
    <property type="project" value="InterPro"/>
</dbReference>
<name>A0AAI9TBI0_PENTH</name>
<feature type="region of interest" description="Disordered" evidence="1">
    <location>
        <begin position="309"/>
        <end position="361"/>
    </location>
</feature>
<evidence type="ECO:0000313" key="3">
    <source>
        <dbReference type="EMBL" id="KAJ9483725.1"/>
    </source>
</evidence>
<dbReference type="GO" id="GO:0005829">
    <property type="term" value="C:cytosol"/>
    <property type="evidence" value="ECO:0007669"/>
    <property type="project" value="TreeGrafter"/>
</dbReference>
<dbReference type="PROSITE" id="PS00973">
    <property type="entry name" value="USP_2"/>
    <property type="match status" value="1"/>
</dbReference>
<dbReference type="InterPro" id="IPR018200">
    <property type="entry name" value="USP_CS"/>
</dbReference>
<keyword evidence="4" id="KW-1185">Reference proteome</keyword>
<sequence>MILHMPVFYNWLIWYKDHHAPKGHLCLLGSSEDGPSACPVCQLAEIAQGYWAGKTVTESWMPTFKALTHSLLQGWKPAGVDSEQDPAEYFDVLYAAIKKSTKPMMKEDVEDMLEVELIMVVRCDGENPCKPKYISRQQRFMMISLSGEEGDTLPEKPTLSDVIENHFGHEDDFDECADCGGSKTARDQIGSFPEILLVQLNRTSVTGEKIDTHVYLTEELNIETRFMDERWSNERKVVQYRLTSIVLHHGGDVTQGHYSIGVKGKGDEWSQANDIQILDWDPEGPEGNPNHLDTGYLFTYRRLPTNDEVQTPSEAEIPQTEPPPEHDTTEIDSVPLDGGDDGGVFSNFDSGLPEDPENPAPKGPVPELGFNIFDPKKLGKLLDVMVPKVVDSYIARSADARRNEWEKWANEWEKKRETAPTAPTALTALTAQAAKTSTSDIAIDSGIGADSNEDMVDWTQNRGRLRITLTQEAGTGPKVLDLEVQGMSYNRLKRKRGEKEKVDEEVEKKTSTFIKLKKKVQAKVKNYGKEKEKEEEKEKEVKGKKKKKKGKK</sequence>
<evidence type="ECO:0000313" key="4">
    <source>
        <dbReference type="Proteomes" id="UP001227192"/>
    </source>
</evidence>
<reference evidence="3" key="2">
    <citation type="journal article" date="2016" name="Fungal Biol.">
        <title>Ochratoxin A production by Penicillium thymicola.</title>
        <authorList>
            <person name="Nguyen H.D.T."/>
            <person name="McMullin D.R."/>
            <person name="Ponomareva E."/>
            <person name="Riley R."/>
            <person name="Pomraning K.R."/>
            <person name="Baker S.E."/>
            <person name="Seifert K.A."/>
        </authorList>
    </citation>
    <scope>NUCLEOTIDE SEQUENCE</scope>
    <source>
        <strain evidence="3">DAOM 180753</strain>
    </source>
</reference>
<accession>A0AAI9TBI0</accession>
<dbReference type="InterPro" id="IPR038765">
    <property type="entry name" value="Papain-like_cys_pep_sf"/>
</dbReference>
<proteinExistence type="predicted"/>
<dbReference type="GO" id="GO:0005634">
    <property type="term" value="C:nucleus"/>
    <property type="evidence" value="ECO:0007669"/>
    <property type="project" value="TreeGrafter"/>
</dbReference>
<protein>
    <recommendedName>
        <fullName evidence="2">USP domain-containing protein</fullName>
    </recommendedName>
</protein>
<dbReference type="AlphaFoldDB" id="A0AAI9TBI0"/>
<comment type="caution">
    <text evidence="3">The sequence shown here is derived from an EMBL/GenBank/DDBJ whole genome shotgun (WGS) entry which is preliminary data.</text>
</comment>
<dbReference type="Pfam" id="PF00443">
    <property type="entry name" value="UCH"/>
    <property type="match status" value="1"/>
</dbReference>
<evidence type="ECO:0000256" key="1">
    <source>
        <dbReference type="SAM" id="MobiDB-lite"/>
    </source>
</evidence>
<dbReference type="SUPFAM" id="SSF54001">
    <property type="entry name" value="Cysteine proteinases"/>
    <property type="match status" value="1"/>
</dbReference>
<organism evidence="3 4">
    <name type="scientific">Penicillium thymicola</name>
    <dbReference type="NCBI Taxonomy" id="293382"/>
    <lineage>
        <taxon>Eukaryota</taxon>
        <taxon>Fungi</taxon>
        <taxon>Dikarya</taxon>
        <taxon>Ascomycota</taxon>
        <taxon>Pezizomycotina</taxon>
        <taxon>Eurotiomycetes</taxon>
        <taxon>Eurotiomycetidae</taxon>
        <taxon>Eurotiales</taxon>
        <taxon>Aspergillaceae</taxon>
        <taxon>Penicillium</taxon>
    </lineage>
</organism>
<dbReference type="EMBL" id="LACB01000403">
    <property type="protein sequence ID" value="KAJ9483725.1"/>
    <property type="molecule type" value="Genomic_DNA"/>
</dbReference>
<dbReference type="PANTHER" id="PTHR24006">
    <property type="entry name" value="UBIQUITIN CARBOXYL-TERMINAL HYDROLASE"/>
    <property type="match status" value="1"/>
</dbReference>
<dbReference type="Proteomes" id="UP001227192">
    <property type="component" value="Unassembled WGS sequence"/>
</dbReference>
<feature type="region of interest" description="Disordered" evidence="1">
    <location>
        <begin position="523"/>
        <end position="552"/>
    </location>
</feature>
<dbReference type="InterPro" id="IPR001394">
    <property type="entry name" value="Peptidase_C19_UCH"/>
</dbReference>
<feature type="compositionally biased region" description="Basic and acidic residues" evidence="1">
    <location>
        <begin position="527"/>
        <end position="541"/>
    </location>
</feature>
<dbReference type="InterPro" id="IPR028889">
    <property type="entry name" value="USP"/>
</dbReference>
<dbReference type="Gene3D" id="3.90.70.10">
    <property type="entry name" value="Cysteine proteinases"/>
    <property type="match status" value="1"/>
</dbReference>
<feature type="domain" description="USP" evidence="2">
    <location>
        <begin position="1"/>
        <end position="303"/>
    </location>
</feature>
<dbReference type="InterPro" id="IPR050164">
    <property type="entry name" value="Peptidase_C19"/>
</dbReference>
<evidence type="ECO:0000259" key="2">
    <source>
        <dbReference type="PROSITE" id="PS50235"/>
    </source>
</evidence>
<reference evidence="3" key="1">
    <citation type="submission" date="2015-06" db="EMBL/GenBank/DDBJ databases">
        <authorList>
            <person name="Nguyen H."/>
        </authorList>
    </citation>
    <scope>NUCLEOTIDE SEQUENCE</scope>
    <source>
        <strain evidence="3">DAOM 180753</strain>
    </source>
</reference>
<feature type="compositionally biased region" description="Basic residues" evidence="1">
    <location>
        <begin position="542"/>
        <end position="552"/>
    </location>
</feature>